<feature type="domain" description="G-patch" evidence="2">
    <location>
        <begin position="380"/>
        <end position="426"/>
    </location>
</feature>
<accession>A0ABM4UYA5</accession>
<dbReference type="InterPro" id="IPR021109">
    <property type="entry name" value="Peptidase_aspartic_dom_sf"/>
</dbReference>
<dbReference type="InterPro" id="IPR043128">
    <property type="entry name" value="Rev_trsase/Diguanyl_cyclase"/>
</dbReference>
<feature type="region of interest" description="Disordered" evidence="1">
    <location>
        <begin position="91"/>
        <end position="112"/>
    </location>
</feature>
<dbReference type="RefSeq" id="XP_071912271.1">
    <property type="nucleotide sequence ID" value="XM_072056170.1"/>
</dbReference>
<evidence type="ECO:0000313" key="5">
    <source>
        <dbReference type="RefSeq" id="XP_071912271.1"/>
    </source>
</evidence>
<dbReference type="PANTHER" id="PTHR32108">
    <property type="entry name" value="DNA-DIRECTED RNA POLYMERASE SUBUNIT ALPHA"/>
    <property type="match status" value="1"/>
</dbReference>
<evidence type="ECO:0000259" key="2">
    <source>
        <dbReference type="PROSITE" id="PS50174"/>
    </source>
</evidence>
<keyword evidence="3" id="KW-1185">Reference proteome</keyword>
<dbReference type="SUPFAM" id="SSF56672">
    <property type="entry name" value="DNA/RNA polymerases"/>
    <property type="match status" value="1"/>
</dbReference>
<name>A0ABM4UYA5_COFAR</name>
<organism evidence="3 4">
    <name type="scientific">Coffea arabica</name>
    <name type="common">Arabian coffee</name>
    <dbReference type="NCBI Taxonomy" id="13443"/>
    <lineage>
        <taxon>Eukaryota</taxon>
        <taxon>Viridiplantae</taxon>
        <taxon>Streptophyta</taxon>
        <taxon>Embryophyta</taxon>
        <taxon>Tracheophyta</taxon>
        <taxon>Spermatophyta</taxon>
        <taxon>Magnoliopsida</taxon>
        <taxon>eudicotyledons</taxon>
        <taxon>Gunneridae</taxon>
        <taxon>Pentapetalae</taxon>
        <taxon>asterids</taxon>
        <taxon>lamiids</taxon>
        <taxon>Gentianales</taxon>
        <taxon>Rubiaceae</taxon>
        <taxon>Ixoroideae</taxon>
        <taxon>Gardenieae complex</taxon>
        <taxon>Bertiereae - Coffeeae clade</taxon>
        <taxon>Coffeeae</taxon>
        <taxon>Coffea</taxon>
    </lineage>
</organism>
<evidence type="ECO:0000313" key="3">
    <source>
        <dbReference type="Proteomes" id="UP001652660"/>
    </source>
</evidence>
<dbReference type="Proteomes" id="UP001652660">
    <property type="component" value="Chromosome 6e"/>
</dbReference>
<dbReference type="Gene3D" id="3.30.70.270">
    <property type="match status" value="1"/>
</dbReference>
<dbReference type="Gene3D" id="2.40.70.10">
    <property type="entry name" value="Acid Proteases"/>
    <property type="match status" value="1"/>
</dbReference>
<dbReference type="CDD" id="cd01647">
    <property type="entry name" value="RT_LTR"/>
    <property type="match status" value="1"/>
</dbReference>
<dbReference type="CDD" id="cd00303">
    <property type="entry name" value="retropepsin_like"/>
    <property type="match status" value="1"/>
</dbReference>
<sequence>MDEAEIMGVIGEPFILEEKTYEVEKNADPFILDVIPFECEPSKLVILELPEQTPVLNLQEVLWNYREPKLLIGGEEMPKKEVAAITRSGRILNGPAGNEPSKKKKNTMPTRPTVTEEEAFNFLRILKKSEYKVIEQLDKMPAQISILSLLLTSELHREALLKVLTEAQVPKNIPVEKFTHVVKHVLASNQISFSDEDLTSEGIGHNKALYISVRCNGKLLPRVLIDNGSALNICPWNTFVKLGFQEAKLCPSATVVRGFDGVKRESMGEVDLVLEIGLAQFQVMCQVMNFSSVYNILLGRPWIHTSGTIPSSLHQMLRFVVNGPLITVFAENDCTVIISSGSNEEGSRKTLVSPHHVVDIVSVGWISKEKSVVGMNLPEASVMIAKEMIRRGYEIGKGLGHNLQGVLEPIELQGKKDTFELGFQPTARDRKEMLDRKRAKNEERQIIRNIPPLLYCTFSYPSEVIRSEVDPIKEVDISLSELFVGVTYEGEPSEDPEFPEVPVEAMKNWTSDFLPSRREFRYFNRYSGSKLSTDPNFPHVKQKLHKFKPDMSLKIKEQIEKQLNARIIMVSHYPIWLSNPVPIPKKSGEVRVCVDYRDLNKASPKDDFPLPNIHILLDNTAGHEIESFDDCFAGYHQILMVEEDREKTAFITP</sequence>
<proteinExistence type="predicted"/>
<reference evidence="4 5" key="1">
    <citation type="submission" date="2025-05" db="UniProtKB">
        <authorList>
            <consortium name="RefSeq"/>
        </authorList>
    </citation>
    <scope>IDENTIFICATION</scope>
    <source>
        <tissue evidence="4 5">Leaves</tissue>
    </source>
</reference>
<dbReference type="InterPro" id="IPR043502">
    <property type="entry name" value="DNA/RNA_pol_sf"/>
</dbReference>
<dbReference type="RefSeq" id="XP_071912268.1">
    <property type="nucleotide sequence ID" value="XM_072056167.1"/>
</dbReference>
<dbReference type="PROSITE" id="PS50174">
    <property type="entry name" value="G_PATCH"/>
    <property type="match status" value="1"/>
</dbReference>
<dbReference type="Gene3D" id="3.10.10.10">
    <property type="entry name" value="HIV Type 1 Reverse Transcriptase, subunit A, domain 1"/>
    <property type="match status" value="1"/>
</dbReference>
<dbReference type="InterPro" id="IPR000467">
    <property type="entry name" value="G_patch_dom"/>
</dbReference>
<evidence type="ECO:0000313" key="4">
    <source>
        <dbReference type="RefSeq" id="XP_071912268.1"/>
    </source>
</evidence>
<protein>
    <recommendedName>
        <fullName evidence="2">G-patch domain-containing protein</fullName>
    </recommendedName>
</protein>
<evidence type="ECO:0000256" key="1">
    <source>
        <dbReference type="SAM" id="MobiDB-lite"/>
    </source>
</evidence>
<dbReference type="PANTHER" id="PTHR32108:SF9">
    <property type="entry name" value="REVERSE TRANSCRIPTASE RNASE H-LIKE DOMAIN-CONTAINING PROTEIN"/>
    <property type="match status" value="1"/>
</dbReference>
<dbReference type="GeneID" id="140009831"/>
<gene>
    <name evidence="4" type="primary">LOC140009831</name>
    <name evidence="5" type="synonym">LOC140009834</name>
</gene>